<dbReference type="SUPFAM" id="SSF48371">
    <property type="entry name" value="ARM repeat"/>
    <property type="match status" value="1"/>
</dbReference>
<dbReference type="Pfam" id="PF26019">
    <property type="entry name" value="HTH_TIMELESS"/>
    <property type="match status" value="1"/>
</dbReference>
<evidence type="ECO:0000256" key="2">
    <source>
        <dbReference type="ARBA" id="ARBA00023242"/>
    </source>
</evidence>
<dbReference type="GO" id="GO:0031298">
    <property type="term" value="C:replication fork protection complex"/>
    <property type="evidence" value="ECO:0007669"/>
    <property type="project" value="TreeGrafter"/>
</dbReference>
<keyword evidence="2" id="KW-0539">Nucleus</keyword>
<gene>
    <name evidence="7" type="ORF">GPM918_LOCUS24473</name>
    <name evidence="6" type="ORF">OVA965_LOCUS495</name>
    <name evidence="9" type="ORF">SRO942_LOCUS24472</name>
    <name evidence="8" type="ORF">TMI583_LOCUS495</name>
</gene>
<evidence type="ECO:0000259" key="5">
    <source>
        <dbReference type="Pfam" id="PF04821"/>
    </source>
</evidence>
<evidence type="ECO:0000313" key="8">
    <source>
        <dbReference type="EMBL" id="CAF3500644.1"/>
    </source>
</evidence>
<dbReference type="EMBL" id="CAJOBC010009136">
    <property type="protein sequence ID" value="CAF3980182.1"/>
    <property type="molecule type" value="Genomic_DNA"/>
</dbReference>
<evidence type="ECO:0000256" key="1">
    <source>
        <dbReference type="ARBA" id="ARBA00004123"/>
    </source>
</evidence>
<dbReference type="GO" id="GO:0043111">
    <property type="term" value="P:replication fork arrest"/>
    <property type="evidence" value="ECO:0007669"/>
    <property type="project" value="TreeGrafter"/>
</dbReference>
<feature type="region of interest" description="Disordered" evidence="4">
    <location>
        <begin position="1060"/>
        <end position="1088"/>
    </location>
</feature>
<evidence type="ECO:0000256" key="3">
    <source>
        <dbReference type="ARBA" id="ARBA00023306"/>
    </source>
</evidence>
<evidence type="ECO:0000313" key="7">
    <source>
        <dbReference type="EMBL" id="CAF1216391.1"/>
    </source>
</evidence>
<comment type="caution">
    <text evidence="7">The sequence shown here is derived from an EMBL/GenBank/DDBJ whole genome shotgun (WGS) entry which is preliminary data.</text>
</comment>
<dbReference type="GO" id="GO:0006281">
    <property type="term" value="P:DNA repair"/>
    <property type="evidence" value="ECO:0007669"/>
    <property type="project" value="TreeGrafter"/>
</dbReference>
<feature type="region of interest" description="Disordered" evidence="4">
    <location>
        <begin position="1102"/>
        <end position="1131"/>
    </location>
</feature>
<keyword evidence="3" id="KW-0131">Cell cycle</keyword>
<dbReference type="PANTHER" id="PTHR22940">
    <property type="entry name" value="TIMEOUT/TIMELESS-2"/>
    <property type="match status" value="1"/>
</dbReference>
<dbReference type="InterPro" id="IPR016024">
    <property type="entry name" value="ARM-type_fold"/>
</dbReference>
<dbReference type="EMBL" id="CAJNOQ010009135">
    <property type="protein sequence ID" value="CAF1216391.1"/>
    <property type="molecule type" value="Genomic_DNA"/>
</dbReference>
<dbReference type="Proteomes" id="UP000677228">
    <property type="component" value="Unassembled WGS sequence"/>
</dbReference>
<dbReference type="InterPro" id="IPR006906">
    <property type="entry name" value="Timeless_N"/>
</dbReference>
<proteinExistence type="predicted"/>
<feature type="compositionally biased region" description="Basic and acidic residues" evidence="4">
    <location>
        <begin position="1060"/>
        <end position="1072"/>
    </location>
</feature>
<keyword evidence="10" id="KW-1185">Reference proteome</keyword>
<name>A0A814XIQ7_9BILA</name>
<dbReference type="Proteomes" id="UP000681722">
    <property type="component" value="Unassembled WGS sequence"/>
</dbReference>
<feature type="region of interest" description="Disordered" evidence="4">
    <location>
        <begin position="872"/>
        <end position="920"/>
    </location>
</feature>
<sequence>MSSFNQIQSACSALGYYDGKSYLKDEDCEDALRVLIRCLRFENEKKDSRIQMLESKIIENDLIPILVYLGNDNDTKTVNLTFKLLVNLTKPPLHLANEKLFQCMVNKLRPVLEKEWLDRTDDDDFILHAVFTCVRNILSIRPERTSEENDVDAHDLVLWSIHTSGMEDLLLYIGNNTQSDERIMNILEIVVFMLREQSAEELARAGEQQTKSKREKDNDALAVLYERESTQKQQMLKLTTSRSVLGGATYVISNAKGIGENQLICHRPLQSMNAIEFDREKKRVRKPKNRAPMKQEIDVNHHSALSIRLFLKEFCLVMKQVSFGQYAFLRNLIVTHIKQSIELGNETMQMNAFHLIHTKIDHYREMIKVDKKDSKLWGKRLQIAFSAFKEYILCIKAMLANSDESIRRAANIMKSSITITLNESAKLGIFCILDKIFYVQEYREQILNLLKEFDNTKMSDTYLRNLIESTHEFLKLLEEHTTNGKHLFVQKRKRERKNKKSVTKKSSTKTKTTVEMSRDEPNSEELERDWEENVAGQLSSLLQGIQELQISHTEISPFDPLSIIPVDDQSIIAVGRIQKAMRMKNIDEAVALFRASREVWRQEPAFGFDGIDSEEEFNLFREIFMSKINVPLPQSPNAKDEIQDINDEEQHDEEGIKEEETDIVEREEEFDIKRFIMCFAHSNVLCSYIDILKSYSTNSLYLNHCIIRMFYRISIDCDYAGILFQMSLFRIIQNFYVDPLAKCEQYTEFFQFSKWLLRKFFSTIEKNPLIYGELLFWKDRSVIEELLDGHKPLTDKGNVAWTEEQQDELKDLFLKIKLNSNDINHENGDIVDQIMRDFSCKNKTRKQIIKELKCLQLIQNVKELKLSSKRIRKEKKEKSEKGKKSRKKNLDLFTEVPDDENKQLSPLRTTSDIDESLSDTDRKDEWIDETDVEDETDTIDETNHLKLNGINNFTQQTQDEKNDPDELNSVIYFTASMLAQNGNEKIVEMIKIKFEEKINDSDTDHIRIVIDDQFDENNLINELLATMNFSIINNRWIWNDRLTSARKHVELLNDALQRREKKQDPRKLLKENDSDDEDETLSVIIPPTKPLSNVKQVRHFSSLLSDEEDNNENNREQTKKFRRQIASSDED</sequence>
<evidence type="ECO:0000313" key="6">
    <source>
        <dbReference type="EMBL" id="CAF0726888.1"/>
    </source>
</evidence>
<reference evidence="7" key="1">
    <citation type="submission" date="2021-02" db="EMBL/GenBank/DDBJ databases">
        <authorList>
            <person name="Nowell W R."/>
        </authorList>
    </citation>
    <scope>NUCLEOTIDE SEQUENCE</scope>
</reference>
<dbReference type="OrthoDB" id="310853at2759"/>
<feature type="domain" description="Timeless N-terminal" evidence="5">
    <location>
        <begin position="95"/>
        <end position="250"/>
    </location>
</feature>
<comment type="subcellular location">
    <subcellularLocation>
        <location evidence="1">Nucleus</location>
    </subcellularLocation>
</comment>
<dbReference type="AlphaFoldDB" id="A0A814XIQ7"/>
<organism evidence="7 10">
    <name type="scientific">Didymodactylos carnosus</name>
    <dbReference type="NCBI Taxonomy" id="1234261"/>
    <lineage>
        <taxon>Eukaryota</taxon>
        <taxon>Metazoa</taxon>
        <taxon>Spiralia</taxon>
        <taxon>Gnathifera</taxon>
        <taxon>Rotifera</taxon>
        <taxon>Eurotatoria</taxon>
        <taxon>Bdelloidea</taxon>
        <taxon>Philodinida</taxon>
        <taxon>Philodinidae</taxon>
        <taxon>Didymodactylos</taxon>
    </lineage>
</organism>
<protein>
    <recommendedName>
        <fullName evidence="5">Timeless N-terminal domain-containing protein</fullName>
    </recommendedName>
</protein>
<dbReference type="GO" id="GO:0003677">
    <property type="term" value="F:DNA binding"/>
    <property type="evidence" value="ECO:0007669"/>
    <property type="project" value="TreeGrafter"/>
</dbReference>
<evidence type="ECO:0000256" key="4">
    <source>
        <dbReference type="SAM" id="MobiDB-lite"/>
    </source>
</evidence>
<dbReference type="Proteomes" id="UP000663829">
    <property type="component" value="Unassembled WGS sequence"/>
</dbReference>
<feature type="compositionally biased region" description="Basic residues" evidence="4">
    <location>
        <begin position="490"/>
        <end position="508"/>
    </location>
</feature>
<dbReference type="Proteomes" id="UP000682733">
    <property type="component" value="Unassembled WGS sequence"/>
</dbReference>
<dbReference type="GO" id="GO:0000076">
    <property type="term" value="P:DNA replication checkpoint signaling"/>
    <property type="evidence" value="ECO:0007669"/>
    <property type="project" value="TreeGrafter"/>
</dbReference>
<dbReference type="InterPro" id="IPR044998">
    <property type="entry name" value="Timeless"/>
</dbReference>
<evidence type="ECO:0000313" key="9">
    <source>
        <dbReference type="EMBL" id="CAF3980182.1"/>
    </source>
</evidence>
<accession>A0A814XIQ7</accession>
<dbReference type="Pfam" id="PF04821">
    <property type="entry name" value="TIMELESS"/>
    <property type="match status" value="2"/>
</dbReference>
<dbReference type="PANTHER" id="PTHR22940:SF4">
    <property type="entry name" value="PROTEIN TIMELESS HOMOLOG"/>
    <property type="match status" value="1"/>
</dbReference>
<dbReference type="EMBL" id="CAJNOK010000069">
    <property type="protein sequence ID" value="CAF0726888.1"/>
    <property type="molecule type" value="Genomic_DNA"/>
</dbReference>
<feature type="domain" description="Timeless N-terminal" evidence="5">
    <location>
        <begin position="22"/>
        <end position="92"/>
    </location>
</feature>
<evidence type="ECO:0000313" key="10">
    <source>
        <dbReference type="Proteomes" id="UP000663829"/>
    </source>
</evidence>
<dbReference type="EMBL" id="CAJOBA010000069">
    <property type="protein sequence ID" value="CAF3500644.1"/>
    <property type="molecule type" value="Genomic_DNA"/>
</dbReference>
<feature type="region of interest" description="Disordered" evidence="4">
    <location>
        <begin position="490"/>
        <end position="525"/>
    </location>
</feature>